<dbReference type="eggNOG" id="ENOG5033DJM">
    <property type="taxonomic scope" value="Bacteria"/>
</dbReference>
<dbReference type="RefSeq" id="WP_034835038.1">
    <property type="nucleotide sequence ID" value="NZ_JOKH01000002.1"/>
</dbReference>
<dbReference type="AlphaFoldDB" id="A0A081NHT1"/>
<evidence type="ECO:0000313" key="2">
    <source>
        <dbReference type="EMBL" id="KEQ18004.1"/>
    </source>
</evidence>
<accession>A0A081NHT1</accession>
<protein>
    <recommendedName>
        <fullName evidence="1">DUF2007 domain-containing protein</fullName>
    </recommendedName>
</protein>
<dbReference type="STRING" id="1137799.GZ78_10420"/>
<dbReference type="InterPro" id="IPR018551">
    <property type="entry name" value="DUF2007"/>
</dbReference>
<name>A0A081NHT1_9GAMM</name>
<comment type="caution">
    <text evidence="2">The sequence shown here is derived from an EMBL/GenBank/DDBJ whole genome shotgun (WGS) entry which is preliminary data.</text>
</comment>
<dbReference type="Pfam" id="PF09413">
    <property type="entry name" value="DUF2007"/>
    <property type="match status" value="1"/>
</dbReference>
<gene>
    <name evidence="2" type="ORF">GZ78_10420</name>
</gene>
<evidence type="ECO:0000313" key="3">
    <source>
        <dbReference type="Proteomes" id="UP000028073"/>
    </source>
</evidence>
<dbReference type="Proteomes" id="UP000028073">
    <property type="component" value="Unassembled WGS sequence"/>
</dbReference>
<dbReference type="OrthoDB" id="6197669at2"/>
<organism evidence="2 3">
    <name type="scientific">Endozoicomonas numazuensis</name>
    <dbReference type="NCBI Taxonomy" id="1137799"/>
    <lineage>
        <taxon>Bacteria</taxon>
        <taxon>Pseudomonadati</taxon>
        <taxon>Pseudomonadota</taxon>
        <taxon>Gammaproteobacteria</taxon>
        <taxon>Oceanospirillales</taxon>
        <taxon>Endozoicomonadaceae</taxon>
        <taxon>Endozoicomonas</taxon>
    </lineage>
</organism>
<feature type="domain" description="DUF2007" evidence="1">
    <location>
        <begin position="1"/>
        <end position="65"/>
    </location>
</feature>
<dbReference type="EMBL" id="JOKH01000002">
    <property type="protein sequence ID" value="KEQ18004.1"/>
    <property type="molecule type" value="Genomic_DNA"/>
</dbReference>
<reference evidence="2 3" key="1">
    <citation type="submission" date="2014-06" db="EMBL/GenBank/DDBJ databases">
        <title>Whole Genome Sequences of Three Symbiotic Endozoicomonas Bacteria.</title>
        <authorList>
            <person name="Neave M.J."/>
            <person name="Apprill A."/>
            <person name="Voolstra C.R."/>
        </authorList>
    </citation>
    <scope>NUCLEOTIDE SEQUENCE [LARGE SCALE GENOMIC DNA]</scope>
    <source>
        <strain evidence="2 3">DSM 25634</strain>
    </source>
</reference>
<proteinExistence type="predicted"/>
<evidence type="ECO:0000259" key="1">
    <source>
        <dbReference type="Pfam" id="PF09413"/>
    </source>
</evidence>
<keyword evidence="3" id="KW-1185">Reference proteome</keyword>
<sequence>MIKIFSPDNSLEAQCLKDLLQSHGISCHLGGSYLSGAIGELPAAGLLALYVEDLDAGRAKQLIEDYLMASPVLEDLTQARED</sequence>
<dbReference type="Gene3D" id="3.30.70.790">
    <property type="entry name" value="UreE, C-terminal domain"/>
    <property type="match status" value="1"/>
</dbReference>